<dbReference type="InterPro" id="IPR053153">
    <property type="entry name" value="APC_K+_Transporter"/>
</dbReference>
<keyword evidence="3 6" id="KW-1133">Transmembrane helix</keyword>
<feature type="transmembrane region" description="Helical" evidence="6">
    <location>
        <begin position="329"/>
        <end position="353"/>
    </location>
</feature>
<keyword evidence="4 6" id="KW-0472">Membrane</keyword>
<evidence type="ECO:0000256" key="2">
    <source>
        <dbReference type="ARBA" id="ARBA00022692"/>
    </source>
</evidence>
<protein>
    <submittedName>
        <fullName evidence="7">APC family permease</fullName>
    </submittedName>
</protein>
<evidence type="ECO:0000256" key="6">
    <source>
        <dbReference type="SAM" id="Phobius"/>
    </source>
</evidence>
<dbReference type="Pfam" id="PF13520">
    <property type="entry name" value="AA_permease_2"/>
    <property type="match status" value="1"/>
</dbReference>
<dbReference type="Proteomes" id="UP000262477">
    <property type="component" value="Unassembled WGS sequence"/>
</dbReference>
<keyword evidence="2 6" id="KW-0812">Transmembrane</keyword>
<dbReference type="InterPro" id="IPR002293">
    <property type="entry name" value="AA/rel_permease1"/>
</dbReference>
<evidence type="ECO:0000256" key="3">
    <source>
        <dbReference type="ARBA" id="ARBA00022989"/>
    </source>
</evidence>
<proteinExistence type="predicted"/>
<sequence>MAKIVDAVKRILIGRALPSEGLHETLLPKRLALPIFASDPLSSVAYATQEILLVLTLAGLTYLHLATWAAVAVVCLLAVVVLSYRQVVYAYPSGGGSYEVVSTNLGPSAGLVVAASLLVDYVMTVAVSVASGVDNIISAFPSINEYRTVMAVAFVALLATVNLRGMRESGRAFAAPTYLFIAGVLIMSATGLFRWIVGDAPVAESAAYGIEPAPGDAHLAGLALLMLGLRAFSSGCTALTGVEAISNGVPAFRKPKSKNAASTMSAMGLTAILMFSGITALALIANVHITDDTCRLTGFTGNCETTPQRTVIAQLAAAIFGGPQSVGFFYIQAATALVLVLAANTAFNGFPLLASILAQHRYLPRQLHTRGDRLAFSNGIVALAVVAGALLWAFHASVTNLIHLYILGVFTSFTLSQTGMVRHWNRVLRAEPDAARRRRHHIARVINAVGAVVTGLVLVIVLLTKFTQGAYLAVIAAVVLWLMMRGIRRHYDLTAAELAVADPRAEIVLPSRIHAVVLVSKIHKPTLRALAYARATHPDVLEALTVAVDRDEVQDLQTQWDAAGFETPLKTLASPYREVTRPVVEYVRSIGRTSPRDVISVFIPEYVVGRWWENLLHNQSALWLKSRLLFAPGVMVTSVPWQLSSSERRPPRPSVRAPGSVRRGEPALTPWTTKDSRGPGLDSPPGPER</sequence>
<feature type="transmembrane region" description="Helical" evidence="6">
    <location>
        <begin position="401"/>
        <end position="421"/>
    </location>
</feature>
<evidence type="ECO:0000256" key="4">
    <source>
        <dbReference type="ARBA" id="ARBA00023136"/>
    </source>
</evidence>
<comment type="subcellular location">
    <subcellularLocation>
        <location evidence="1">Membrane</location>
        <topology evidence="1">Multi-pass membrane protein</topology>
    </subcellularLocation>
</comment>
<keyword evidence="8" id="KW-1185">Reference proteome</keyword>
<evidence type="ECO:0000313" key="8">
    <source>
        <dbReference type="Proteomes" id="UP000262477"/>
    </source>
</evidence>
<comment type="caution">
    <text evidence="7">The sequence shown here is derived from an EMBL/GenBank/DDBJ whole genome shotgun (WGS) entry which is preliminary data.</text>
</comment>
<feature type="transmembrane region" description="Helical" evidence="6">
    <location>
        <begin position="374"/>
        <end position="395"/>
    </location>
</feature>
<dbReference type="PANTHER" id="PTHR47704">
    <property type="entry name" value="POTASSIUM TRANSPORTER KIMA"/>
    <property type="match status" value="1"/>
</dbReference>
<feature type="transmembrane region" description="Helical" evidence="6">
    <location>
        <begin position="266"/>
        <end position="289"/>
    </location>
</feature>
<feature type="transmembrane region" description="Helical" evidence="6">
    <location>
        <begin position="105"/>
        <end position="126"/>
    </location>
</feature>
<feature type="transmembrane region" description="Helical" evidence="6">
    <location>
        <begin position="62"/>
        <end position="84"/>
    </location>
</feature>
<dbReference type="GO" id="GO:0016020">
    <property type="term" value="C:membrane"/>
    <property type="evidence" value="ECO:0007669"/>
    <property type="project" value="UniProtKB-SubCell"/>
</dbReference>
<gene>
    <name evidence="7" type="ORF">DY245_16380</name>
</gene>
<dbReference type="OrthoDB" id="9759676at2"/>
<feature type="transmembrane region" description="Helical" evidence="6">
    <location>
        <begin position="146"/>
        <end position="165"/>
    </location>
</feature>
<dbReference type="Gene3D" id="1.20.1740.10">
    <property type="entry name" value="Amino acid/polyamine transporter I"/>
    <property type="match status" value="1"/>
</dbReference>
<feature type="transmembrane region" description="Helical" evidence="6">
    <location>
        <begin position="177"/>
        <end position="197"/>
    </location>
</feature>
<name>A0A371Q3Q2_STRIH</name>
<dbReference type="AlphaFoldDB" id="A0A371Q3Q2"/>
<evidence type="ECO:0000256" key="5">
    <source>
        <dbReference type="SAM" id="MobiDB-lite"/>
    </source>
</evidence>
<evidence type="ECO:0000256" key="1">
    <source>
        <dbReference type="ARBA" id="ARBA00004141"/>
    </source>
</evidence>
<dbReference type="RefSeq" id="WP_128507982.1">
    <property type="nucleotide sequence ID" value="NZ_QUAC01000127.1"/>
</dbReference>
<organism evidence="7 8">
    <name type="scientific">Streptomyces inhibens</name>
    <dbReference type="NCBI Taxonomy" id="2293571"/>
    <lineage>
        <taxon>Bacteria</taxon>
        <taxon>Bacillati</taxon>
        <taxon>Actinomycetota</taxon>
        <taxon>Actinomycetes</taxon>
        <taxon>Kitasatosporales</taxon>
        <taxon>Streptomycetaceae</taxon>
        <taxon>Streptomyces</taxon>
    </lineage>
</organism>
<reference evidence="7 8" key="1">
    <citation type="submission" date="2018-08" db="EMBL/GenBank/DDBJ databases">
        <title>Streptomyces NEAU-D10 sp. nov., a novel Actinomycete isolated from soil.</title>
        <authorList>
            <person name="Jin L."/>
        </authorList>
    </citation>
    <scope>NUCLEOTIDE SEQUENCE [LARGE SCALE GENOMIC DNA]</scope>
    <source>
        <strain evidence="7 8">NEAU-D10</strain>
    </source>
</reference>
<evidence type="ECO:0000313" key="7">
    <source>
        <dbReference type="EMBL" id="REK89340.1"/>
    </source>
</evidence>
<feature type="transmembrane region" description="Helical" evidence="6">
    <location>
        <begin position="469"/>
        <end position="487"/>
    </location>
</feature>
<feature type="transmembrane region" description="Helical" evidence="6">
    <location>
        <begin position="442"/>
        <end position="463"/>
    </location>
</feature>
<dbReference type="GO" id="GO:0022857">
    <property type="term" value="F:transmembrane transporter activity"/>
    <property type="evidence" value="ECO:0007669"/>
    <property type="project" value="InterPro"/>
</dbReference>
<accession>A0A371Q3Q2</accession>
<dbReference type="PANTHER" id="PTHR47704:SF1">
    <property type="entry name" value="POTASSIUM TRANSPORTER KIMA"/>
    <property type="match status" value="1"/>
</dbReference>
<dbReference type="EMBL" id="QUAC01000127">
    <property type="protein sequence ID" value="REK89340.1"/>
    <property type="molecule type" value="Genomic_DNA"/>
</dbReference>
<feature type="region of interest" description="Disordered" evidence="5">
    <location>
        <begin position="641"/>
        <end position="689"/>
    </location>
</feature>